<dbReference type="GeneID" id="24438317"/>
<organism evidence="2 3">
    <name type="scientific">Tetrahymena thermophila (strain SB210)</name>
    <dbReference type="NCBI Taxonomy" id="312017"/>
    <lineage>
        <taxon>Eukaryota</taxon>
        <taxon>Sar</taxon>
        <taxon>Alveolata</taxon>
        <taxon>Ciliophora</taxon>
        <taxon>Intramacronucleata</taxon>
        <taxon>Oligohymenophorea</taxon>
        <taxon>Hymenostomatida</taxon>
        <taxon>Tetrahymenina</taxon>
        <taxon>Tetrahymenidae</taxon>
        <taxon>Tetrahymena</taxon>
    </lineage>
</organism>
<proteinExistence type="predicted"/>
<protein>
    <submittedName>
        <fullName evidence="2">Transmembrane protein, putative</fullName>
    </submittedName>
</protein>
<sequence>MTQIKKELTNQICKHFTFYFLFVCLFVYIFIYFSEQHISIYNFQKVIYFVKLLVNDIMHQGEEGKINQIVGR</sequence>
<dbReference type="Proteomes" id="UP000009168">
    <property type="component" value="Unassembled WGS sequence"/>
</dbReference>
<evidence type="ECO:0000313" key="2">
    <source>
        <dbReference type="EMBL" id="EWS73129.1"/>
    </source>
</evidence>
<dbReference type="KEGG" id="tet:TTHERM_000307768"/>
<gene>
    <name evidence="2" type="ORF">TTHERM_000307768</name>
</gene>
<dbReference type="AlphaFoldDB" id="W7XIA5"/>
<keyword evidence="1 2" id="KW-0812">Transmembrane</keyword>
<keyword evidence="3" id="KW-1185">Reference proteome</keyword>
<reference evidence="3" key="1">
    <citation type="journal article" date="2006" name="PLoS Biol.">
        <title>Macronuclear genome sequence of the ciliate Tetrahymena thermophila, a model eukaryote.</title>
        <authorList>
            <person name="Eisen J.A."/>
            <person name="Coyne R.S."/>
            <person name="Wu M."/>
            <person name="Wu D."/>
            <person name="Thiagarajan M."/>
            <person name="Wortman J.R."/>
            <person name="Badger J.H."/>
            <person name="Ren Q."/>
            <person name="Amedeo P."/>
            <person name="Jones K.M."/>
            <person name="Tallon L.J."/>
            <person name="Delcher A.L."/>
            <person name="Salzberg S.L."/>
            <person name="Silva J.C."/>
            <person name="Haas B.J."/>
            <person name="Majoros W.H."/>
            <person name="Farzad M."/>
            <person name="Carlton J.M."/>
            <person name="Smith R.K. Jr."/>
            <person name="Garg J."/>
            <person name="Pearlman R.E."/>
            <person name="Karrer K.M."/>
            <person name="Sun L."/>
            <person name="Manning G."/>
            <person name="Elde N.C."/>
            <person name="Turkewitz A.P."/>
            <person name="Asai D.J."/>
            <person name="Wilkes D.E."/>
            <person name="Wang Y."/>
            <person name="Cai H."/>
            <person name="Collins K."/>
            <person name="Stewart B.A."/>
            <person name="Lee S.R."/>
            <person name="Wilamowska K."/>
            <person name="Weinberg Z."/>
            <person name="Ruzzo W.L."/>
            <person name="Wloga D."/>
            <person name="Gaertig J."/>
            <person name="Frankel J."/>
            <person name="Tsao C.-C."/>
            <person name="Gorovsky M.A."/>
            <person name="Keeling P.J."/>
            <person name="Waller R.F."/>
            <person name="Patron N.J."/>
            <person name="Cherry J.M."/>
            <person name="Stover N.A."/>
            <person name="Krieger C.J."/>
            <person name="del Toro C."/>
            <person name="Ryder H.F."/>
            <person name="Williamson S.C."/>
            <person name="Barbeau R.A."/>
            <person name="Hamilton E.P."/>
            <person name="Orias E."/>
        </authorList>
    </citation>
    <scope>NUCLEOTIDE SEQUENCE [LARGE SCALE GENOMIC DNA]</scope>
    <source>
        <strain evidence="3">SB210</strain>
    </source>
</reference>
<name>W7XIA5_TETTS</name>
<dbReference type="EMBL" id="GG662608">
    <property type="protein sequence ID" value="EWS73129.1"/>
    <property type="molecule type" value="Genomic_DNA"/>
</dbReference>
<keyword evidence="1" id="KW-1133">Transmembrane helix</keyword>
<dbReference type="InParanoid" id="W7XIA5"/>
<evidence type="ECO:0000256" key="1">
    <source>
        <dbReference type="SAM" id="Phobius"/>
    </source>
</evidence>
<feature type="transmembrane region" description="Helical" evidence="1">
    <location>
        <begin position="12"/>
        <end position="33"/>
    </location>
</feature>
<accession>W7XIA5</accession>
<dbReference type="RefSeq" id="XP_012654316.1">
    <property type="nucleotide sequence ID" value="XM_012798862.1"/>
</dbReference>
<keyword evidence="1" id="KW-0472">Membrane</keyword>
<evidence type="ECO:0000313" key="3">
    <source>
        <dbReference type="Proteomes" id="UP000009168"/>
    </source>
</evidence>